<dbReference type="Proteomes" id="UP000588277">
    <property type="component" value="Unassembled WGS sequence"/>
</dbReference>
<feature type="transmembrane region" description="Helical" evidence="4">
    <location>
        <begin position="348"/>
        <end position="367"/>
    </location>
</feature>
<sequence length="392" mass="41659">MAGNNGRRRRTAAHGAHVRGHAAAGAHVASAGWGVGRPAASSAVPPVPPAPPRAPVPSGVASPPRKPFAHVVDVTDVARRQHGLRRQLIALRAFTVLLLLAAIGVGGFPVALQYQSQIRLAETAQEAENHVLGWPYPQAELAFEAAQAYNRKLAQDGQPVMGEAVDPFKSVAGHSTASGGDDSAASKDTEYQSLLDTGNGVMGSIVVPKVSIDLPIYHGTSEEALAAGSGHLYGSSLPVGGADTHAVLTGHRGLVEALMFTRLDEMEVGDFFYVKVMGETLGYRVDRITVIEPDDVSQLKIVPGEDRVTLMTCTPYGVNTHRLLVSGTRQAIPNPIPQIKDAPKDSRLWTAVATGVPLVAGLVTLAARHRPWRRMRHAAPLRPRGPHRPRRA</sequence>
<dbReference type="CDD" id="cd05827">
    <property type="entry name" value="Sortase_C"/>
    <property type="match status" value="1"/>
</dbReference>
<evidence type="ECO:0000256" key="4">
    <source>
        <dbReference type="SAM" id="Phobius"/>
    </source>
</evidence>
<evidence type="ECO:0000256" key="2">
    <source>
        <dbReference type="PIRSR" id="PIRSR605754-1"/>
    </source>
</evidence>
<keyword evidence="4" id="KW-0472">Membrane</keyword>
<evidence type="ECO:0000313" key="6">
    <source>
        <dbReference type="Proteomes" id="UP000588277"/>
    </source>
</evidence>
<dbReference type="NCBIfam" id="NF033745">
    <property type="entry name" value="class_C_sortase"/>
    <property type="match status" value="1"/>
</dbReference>
<dbReference type="SUPFAM" id="SSF63817">
    <property type="entry name" value="Sortase"/>
    <property type="match status" value="1"/>
</dbReference>
<feature type="region of interest" description="Disordered" evidence="3">
    <location>
        <begin position="39"/>
        <end position="64"/>
    </location>
</feature>
<feature type="region of interest" description="Disordered" evidence="3">
    <location>
        <begin position="1"/>
        <end position="21"/>
    </location>
</feature>
<keyword evidence="6" id="KW-1185">Reference proteome</keyword>
<accession>A0A7Y0F3F3</accession>
<feature type="compositionally biased region" description="Basic residues" evidence="3">
    <location>
        <begin position="1"/>
        <end position="20"/>
    </location>
</feature>
<name>A0A7Y0F3F3_9BIFI</name>
<proteinExistence type="predicted"/>
<dbReference type="InterPro" id="IPR005754">
    <property type="entry name" value="Sortase"/>
</dbReference>
<organism evidence="5 6">
    <name type="scientific">Bifidobacterium moraviense</name>
    <dbReference type="NCBI Taxonomy" id="2675323"/>
    <lineage>
        <taxon>Bacteria</taxon>
        <taxon>Bacillati</taxon>
        <taxon>Actinomycetota</taxon>
        <taxon>Actinomycetes</taxon>
        <taxon>Bifidobacteriales</taxon>
        <taxon>Bifidobacteriaceae</taxon>
        <taxon>Bifidobacterium</taxon>
    </lineage>
</organism>
<gene>
    <name evidence="5" type="ORF">G1C96_1812</name>
</gene>
<feature type="active site" description="Acyl-thioester intermediate" evidence="2">
    <location>
        <position position="313"/>
    </location>
</feature>
<feature type="active site" description="Proton donor/acceptor" evidence="2">
    <location>
        <position position="251"/>
    </location>
</feature>
<evidence type="ECO:0000256" key="3">
    <source>
        <dbReference type="SAM" id="MobiDB-lite"/>
    </source>
</evidence>
<keyword evidence="1" id="KW-0378">Hydrolase</keyword>
<dbReference type="InterPro" id="IPR042002">
    <property type="entry name" value="Sortase_C"/>
</dbReference>
<comment type="caution">
    <text evidence="5">The sequence shown here is derived from an EMBL/GenBank/DDBJ whole genome shotgun (WGS) entry which is preliminary data.</text>
</comment>
<dbReference type="NCBIfam" id="TIGR01076">
    <property type="entry name" value="sortase_fam"/>
    <property type="match status" value="1"/>
</dbReference>
<evidence type="ECO:0000256" key="1">
    <source>
        <dbReference type="ARBA" id="ARBA00022801"/>
    </source>
</evidence>
<dbReference type="AlphaFoldDB" id="A0A7Y0F3F3"/>
<keyword evidence="4" id="KW-1133">Transmembrane helix</keyword>
<dbReference type="RefSeq" id="WP_205832119.1">
    <property type="nucleotide sequence ID" value="NZ_JAAIIH010000019.1"/>
</dbReference>
<evidence type="ECO:0000313" key="5">
    <source>
        <dbReference type="EMBL" id="NMN01226.1"/>
    </source>
</evidence>
<dbReference type="EMBL" id="JAAIIH010000019">
    <property type="protein sequence ID" value="NMN01226.1"/>
    <property type="molecule type" value="Genomic_DNA"/>
</dbReference>
<feature type="compositionally biased region" description="Pro residues" evidence="3">
    <location>
        <begin position="45"/>
        <end position="55"/>
    </location>
</feature>
<keyword evidence="4" id="KW-0812">Transmembrane</keyword>
<dbReference type="Pfam" id="PF04203">
    <property type="entry name" value="Sortase"/>
    <property type="match status" value="1"/>
</dbReference>
<feature type="transmembrane region" description="Helical" evidence="4">
    <location>
        <begin position="89"/>
        <end position="112"/>
    </location>
</feature>
<dbReference type="InterPro" id="IPR023365">
    <property type="entry name" value="Sortase_dom-sf"/>
</dbReference>
<protein>
    <submittedName>
        <fullName evidence="5">Sortase family protein</fullName>
    </submittedName>
</protein>
<reference evidence="5 6" key="1">
    <citation type="submission" date="2020-02" db="EMBL/GenBank/DDBJ databases">
        <title>Characterization of phylogenetic diversity of novel bifidobacterial species isolated in Czech ZOOs.</title>
        <authorList>
            <person name="Lugli G.A."/>
            <person name="Vera N.B."/>
            <person name="Ventura M."/>
        </authorList>
    </citation>
    <scope>NUCLEOTIDE SEQUENCE [LARGE SCALE GENOMIC DNA]</scope>
    <source>
        <strain evidence="5 6">DSM 109958</strain>
    </source>
</reference>
<dbReference type="Gene3D" id="2.40.260.10">
    <property type="entry name" value="Sortase"/>
    <property type="match status" value="1"/>
</dbReference>
<dbReference type="GO" id="GO:0016787">
    <property type="term" value="F:hydrolase activity"/>
    <property type="evidence" value="ECO:0007669"/>
    <property type="project" value="UniProtKB-KW"/>
</dbReference>